<evidence type="ECO:0000256" key="1">
    <source>
        <dbReference type="SAM" id="MobiDB-lite"/>
    </source>
</evidence>
<evidence type="ECO:0000313" key="2">
    <source>
        <dbReference type="Proteomes" id="UP001652740"/>
    </source>
</evidence>
<keyword evidence="2" id="KW-1185">Reference proteome</keyword>
<feature type="region of interest" description="Disordered" evidence="1">
    <location>
        <begin position="1"/>
        <end position="78"/>
    </location>
</feature>
<organism evidence="2 3">
    <name type="scientific">Galleria mellonella</name>
    <name type="common">Greater wax moth</name>
    <dbReference type="NCBI Taxonomy" id="7137"/>
    <lineage>
        <taxon>Eukaryota</taxon>
        <taxon>Metazoa</taxon>
        <taxon>Ecdysozoa</taxon>
        <taxon>Arthropoda</taxon>
        <taxon>Hexapoda</taxon>
        <taxon>Insecta</taxon>
        <taxon>Pterygota</taxon>
        <taxon>Neoptera</taxon>
        <taxon>Endopterygota</taxon>
        <taxon>Lepidoptera</taxon>
        <taxon>Glossata</taxon>
        <taxon>Ditrysia</taxon>
        <taxon>Pyraloidea</taxon>
        <taxon>Pyralidae</taxon>
        <taxon>Galleriinae</taxon>
        <taxon>Galleria</taxon>
    </lineage>
</organism>
<gene>
    <name evidence="3" type="primary">LOC128201754</name>
</gene>
<dbReference type="Proteomes" id="UP001652740">
    <property type="component" value="Unplaced"/>
</dbReference>
<protein>
    <submittedName>
        <fullName evidence="3">Uncharacterized protein LOC128201754</fullName>
    </submittedName>
</protein>
<evidence type="ECO:0000313" key="3">
    <source>
        <dbReference type="RefSeq" id="XP_052755583.1"/>
    </source>
</evidence>
<feature type="region of interest" description="Disordered" evidence="1">
    <location>
        <begin position="366"/>
        <end position="401"/>
    </location>
</feature>
<sequence length="401" mass="43262">MPLARSPPRRPVNLPSEAAEARKAEASVARSSPPPSSSSSTDFLPTWRPIVDSNPATDSPDASQATDITDSQEQTPMSPLDIGTLIQESLGKIKDNLTAISTKVYEGTYLSRVNKDRINSTALGSIKEVENIQTLLGTLLSLPSPLARPDTTLETTIRTDQTDASVATEIETLKSDIAEIKALLTSRPKTTYAAAAAATRKPATTLDTNFTPANVKYVSNNKIRVEFDTQQELDTAIEKVNKPTSSVSAVIARKLNPMFILKGISNSTPVEELTDIITTQNDCVKEATTPDATTGDIKFAFKRGNRNPRLYNAVFTASLACTNPSSTPTTLTSITSGYTWKRTPRFSNASTVTSTETAHTKQTLARPNATIAPNGNPQPTPPSNPPTRTAPHPPRALRWYE</sequence>
<proteinExistence type="predicted"/>
<dbReference type="RefSeq" id="XP_052755583.1">
    <property type="nucleotide sequence ID" value="XM_052899623.1"/>
</dbReference>
<feature type="compositionally biased region" description="Polar residues" evidence="1">
    <location>
        <begin position="54"/>
        <end position="77"/>
    </location>
</feature>
<feature type="compositionally biased region" description="Pro residues" evidence="1">
    <location>
        <begin position="376"/>
        <end position="385"/>
    </location>
</feature>
<accession>A0ABM3MW47</accession>
<name>A0ABM3MW47_GALME</name>
<reference evidence="3" key="1">
    <citation type="submission" date="2025-08" db="UniProtKB">
        <authorList>
            <consortium name="RefSeq"/>
        </authorList>
    </citation>
    <scope>IDENTIFICATION</scope>
    <source>
        <tissue evidence="3">Whole larvae</tissue>
    </source>
</reference>
<dbReference type="GeneID" id="128201754"/>